<evidence type="ECO:0000313" key="2">
    <source>
        <dbReference type="Proteomes" id="UP000775500"/>
    </source>
</evidence>
<dbReference type="Proteomes" id="UP000775500">
    <property type="component" value="Unassembled WGS sequence"/>
</dbReference>
<keyword evidence="2" id="KW-1185">Reference proteome</keyword>
<comment type="caution">
    <text evidence="1">The sequence shown here is derived from an EMBL/GenBank/DDBJ whole genome shotgun (WGS) entry which is preliminary data.</text>
</comment>
<dbReference type="EMBL" id="JACJLU010000010">
    <property type="protein sequence ID" value="MBM6831984.1"/>
    <property type="molecule type" value="Genomic_DNA"/>
</dbReference>
<reference evidence="1 2" key="1">
    <citation type="journal article" date="2021" name="Sci. Rep.">
        <title>The distribution of antibiotic resistance genes in chicken gut microbiota commensals.</title>
        <authorList>
            <person name="Juricova H."/>
            <person name="Matiasovicova J."/>
            <person name="Kubasova T."/>
            <person name="Cejkova D."/>
            <person name="Rychlik I."/>
        </authorList>
    </citation>
    <scope>NUCLEOTIDE SEQUENCE [LARGE SCALE GENOMIC DNA]</scope>
    <source>
        <strain evidence="1 2">An423</strain>
    </source>
</reference>
<protein>
    <submittedName>
        <fullName evidence="1">RloB domain-containing protein</fullName>
    </submittedName>
</protein>
<dbReference type="Pfam" id="PF13707">
    <property type="entry name" value="RloB"/>
    <property type="match status" value="1"/>
</dbReference>
<evidence type="ECO:0000313" key="1">
    <source>
        <dbReference type="EMBL" id="MBM6831984.1"/>
    </source>
</evidence>
<dbReference type="InterPro" id="IPR025591">
    <property type="entry name" value="RloB"/>
</dbReference>
<organism evidence="1 2">
    <name type="scientific">Faecalicoccus acidiformans</name>
    <dbReference type="NCBI Taxonomy" id="915173"/>
    <lineage>
        <taxon>Bacteria</taxon>
        <taxon>Bacillati</taxon>
        <taxon>Bacillota</taxon>
        <taxon>Erysipelotrichia</taxon>
        <taxon>Erysipelotrichales</taxon>
        <taxon>Erysipelotrichaceae</taxon>
        <taxon>Faecalicoccus</taxon>
    </lineage>
</organism>
<gene>
    <name evidence="1" type="ORF">H5982_07710</name>
</gene>
<proteinExistence type="predicted"/>
<dbReference type="RefSeq" id="WP_204686279.1">
    <property type="nucleotide sequence ID" value="NZ_JACJLU010000010.1"/>
</dbReference>
<sequence>MADWKKKRKQNTLELRDHNFLIFCEGEKTEPNYFEGFKTNIEKNPVYRKMVMVEILGLGKETLRVVEEAKEFVQKNKIRNSDIYCVFDKDSFPASDFNEAICCMNELNKNDKGVTYHAAWSNQCIELWFLLHFSYYQSNNDRTQYMEALNKEFKKFGFERYEKNNDSIFNILYQQGNPKNSVRFAKKLIEPYLGSGTNYADMAPATMVYELVEESSKYLPEEMKKHFVS</sequence>
<name>A0ABS2FQJ6_9FIRM</name>
<accession>A0ABS2FQJ6</accession>